<dbReference type="InterPro" id="IPR016024">
    <property type="entry name" value="ARM-type_fold"/>
</dbReference>
<keyword evidence="4" id="KW-0677">Repeat</keyword>
<dbReference type="Proteomes" id="UP000236928">
    <property type="component" value="Unassembled WGS sequence"/>
</dbReference>
<dbReference type="Gene3D" id="1.25.40.180">
    <property type="match status" value="3"/>
</dbReference>
<evidence type="ECO:0000259" key="6">
    <source>
        <dbReference type="PROSITE" id="PS51366"/>
    </source>
</evidence>
<gene>
    <name evidence="7" type="ORF">CmeUKMEL1_16795</name>
</gene>
<organism evidence="7 8">
    <name type="scientific">Cryptosporidium meleagridis</name>
    <dbReference type="NCBI Taxonomy" id="93969"/>
    <lineage>
        <taxon>Eukaryota</taxon>
        <taxon>Sar</taxon>
        <taxon>Alveolata</taxon>
        <taxon>Apicomplexa</taxon>
        <taxon>Conoidasida</taxon>
        <taxon>Coccidia</taxon>
        <taxon>Eucoccidiorida</taxon>
        <taxon>Eimeriorina</taxon>
        <taxon>Cryptosporidiidae</taxon>
        <taxon>Cryptosporidium</taxon>
    </lineage>
</organism>
<dbReference type="PANTHER" id="PTHR12626">
    <property type="entry name" value="PROGRAMMED CELL DEATH 4"/>
    <property type="match status" value="1"/>
</dbReference>
<protein>
    <submittedName>
        <fullName evidence="7">MA3 domain protein</fullName>
    </submittedName>
</protein>
<evidence type="ECO:0000256" key="1">
    <source>
        <dbReference type="ARBA" id="ARBA00004496"/>
    </source>
</evidence>
<evidence type="ECO:0000256" key="4">
    <source>
        <dbReference type="ARBA" id="ARBA00022737"/>
    </source>
</evidence>
<dbReference type="SMART" id="SM00544">
    <property type="entry name" value="MA3"/>
    <property type="match status" value="2"/>
</dbReference>
<dbReference type="AlphaFoldDB" id="A0A2P4Z5H1"/>
<feature type="domain" description="MI" evidence="6">
    <location>
        <begin position="251"/>
        <end position="380"/>
    </location>
</feature>
<feature type="domain" description="MI" evidence="6">
    <location>
        <begin position="66"/>
        <end position="188"/>
    </location>
</feature>
<dbReference type="SUPFAM" id="SSF48371">
    <property type="entry name" value="ARM repeat"/>
    <property type="match status" value="2"/>
</dbReference>
<dbReference type="InterPro" id="IPR003891">
    <property type="entry name" value="Initiation_fac_eIF4g_MI"/>
</dbReference>
<dbReference type="Pfam" id="PF02847">
    <property type="entry name" value="MA3"/>
    <property type="match status" value="2"/>
</dbReference>
<accession>A0A2P4Z5H1</accession>
<dbReference type="OrthoDB" id="414546at2759"/>
<proteinExistence type="inferred from homology"/>
<keyword evidence="8" id="KW-1185">Reference proteome</keyword>
<dbReference type="GO" id="GO:0005737">
    <property type="term" value="C:cytoplasm"/>
    <property type="evidence" value="ECO:0007669"/>
    <property type="project" value="UniProtKB-SubCell"/>
</dbReference>
<evidence type="ECO:0000313" key="8">
    <source>
        <dbReference type="Proteomes" id="UP000236928"/>
    </source>
</evidence>
<dbReference type="EMBL" id="JIBK01000050">
    <property type="protein sequence ID" value="POM85313.1"/>
    <property type="molecule type" value="Genomic_DNA"/>
</dbReference>
<dbReference type="InterPro" id="IPR039778">
    <property type="entry name" value="PDCD4"/>
</dbReference>
<keyword evidence="3" id="KW-0963">Cytoplasm</keyword>
<comment type="caution">
    <text evidence="7">The sequence shown here is derived from an EMBL/GenBank/DDBJ whole genome shotgun (WGS) entry which is preliminary data.</text>
</comment>
<sequence>MEDESPVGSPILVLDKSDPVFNSESEDENVSYSVIDVERRERMVETFSWSPQGRGAEAECKISIEEFRIRIKNLCQDYFLDFKTQDFINGLKCISCPSLHNLVIVITIRMALDYSLSVQQQVSALLTILKDSHLITQQQIEDGLEKLIQSIDDICLDAPYSPERLECLVDCAIVDGIIPSNFRCRYPEAFLNKLIELRKIPENNSKEIFNSSEVEGLNLHLKTLRTFKSFILENEEDFFSSGFNISEVEKILSDAHLAAYRTAFWNGIDWTASSFAEKYSSETNSVPSTLCFNHEFVKNIVISSMSRNNLQRELVSNGLNLLSPSIINSVDISLGFMRILGNLDDLSLDVLNACDLTTKFIARCIVDELLPPSFITVNSILHMGGPGGTQALNMTEQFLRNKPRNLLRHQTQNIWLQNEEVKEDILIKMEVTKALDKYSISLDKRECIKTLHSLPLTQTNKKYLVKYVILHFIEKVSLDPDDQSSSYTVNDQFKNNFVEFCDREMRAGISLLEYLLSQGFLDEDTILEGFHVYLDTKPEFKSTDQRTQEVFSVFVSKAIERALLPHNWKAN</sequence>
<comment type="subcellular location">
    <subcellularLocation>
        <location evidence="1">Cytoplasm</location>
    </subcellularLocation>
</comment>
<name>A0A2P4Z5H1_9CRYT</name>
<evidence type="ECO:0000313" key="7">
    <source>
        <dbReference type="EMBL" id="POM85313.1"/>
    </source>
</evidence>
<evidence type="ECO:0000256" key="5">
    <source>
        <dbReference type="ARBA" id="ARBA00023242"/>
    </source>
</evidence>
<evidence type="ECO:0000256" key="3">
    <source>
        <dbReference type="ARBA" id="ARBA00022490"/>
    </source>
</evidence>
<evidence type="ECO:0000256" key="2">
    <source>
        <dbReference type="ARBA" id="ARBA00005497"/>
    </source>
</evidence>
<dbReference type="VEuPathDB" id="CryptoDB:CmeUKMEL1_16795"/>
<keyword evidence="5" id="KW-0539">Nucleus</keyword>
<comment type="similarity">
    <text evidence="2">Belongs to the PDCD4 family.</text>
</comment>
<dbReference type="PANTHER" id="PTHR12626:SF0">
    <property type="entry name" value="PROGRAMMED CELL DEATH PROTEIN 4"/>
    <property type="match status" value="1"/>
</dbReference>
<reference evidence="7 8" key="1">
    <citation type="submission" date="2014-04" db="EMBL/GenBank/DDBJ databases">
        <title>Comparative Genomics of Cryptosporidium Species.</title>
        <authorList>
            <person name="Silva J.C."/>
            <person name="Su Q."/>
            <person name="Chalmers R."/>
            <person name="Chibucos M.C."/>
            <person name="Elwin K."/>
            <person name="Godinez A."/>
            <person name="Guo F."/>
            <person name="Huynh K."/>
            <person name="Orvis J."/>
            <person name="Ott S."/>
            <person name="Sadzewicz L."/>
            <person name="Sengamalay N."/>
            <person name="Shetty A."/>
            <person name="Sun M."/>
            <person name="Tallon L."/>
            <person name="Xiao L."/>
            <person name="Zhang H."/>
            <person name="Fraser C.M."/>
            <person name="Zhu G."/>
            <person name="Kissinger J."/>
            <person name="Widmer G."/>
        </authorList>
    </citation>
    <scope>NUCLEOTIDE SEQUENCE [LARGE SCALE GENOMIC DNA]</scope>
    <source>
        <strain evidence="7 8">UKMEL1</strain>
    </source>
</reference>
<dbReference type="PROSITE" id="PS51366">
    <property type="entry name" value="MI"/>
    <property type="match status" value="2"/>
</dbReference>
<dbReference type="GO" id="GO:0045892">
    <property type="term" value="P:negative regulation of DNA-templated transcription"/>
    <property type="evidence" value="ECO:0007669"/>
    <property type="project" value="InterPro"/>
</dbReference>